<proteinExistence type="inferred from homology"/>
<evidence type="ECO:0000256" key="4">
    <source>
        <dbReference type="ARBA" id="ARBA00022801"/>
    </source>
</evidence>
<comment type="caution">
    <text evidence="7">The sequence shown here is derived from an EMBL/GenBank/DDBJ whole genome shotgun (WGS) entry which is preliminary data.</text>
</comment>
<name>A0ABV8CJ71_9GAMM</name>
<evidence type="ECO:0000313" key="8">
    <source>
        <dbReference type="Proteomes" id="UP001595692"/>
    </source>
</evidence>
<keyword evidence="5 6" id="KW-0326">Glycosidase</keyword>
<dbReference type="InterPro" id="IPR011683">
    <property type="entry name" value="Glyco_hydro_53"/>
</dbReference>
<evidence type="ECO:0000256" key="6">
    <source>
        <dbReference type="RuleBase" id="RU361192"/>
    </source>
</evidence>
<keyword evidence="4 6" id="KW-0378">Hydrolase</keyword>
<dbReference type="EMBL" id="JBHSAF010000001">
    <property type="protein sequence ID" value="MFC3911944.1"/>
    <property type="molecule type" value="Genomic_DNA"/>
</dbReference>
<gene>
    <name evidence="7" type="ORF">ACFOSS_00490</name>
</gene>
<dbReference type="PANTHER" id="PTHR34983:SF1">
    <property type="entry name" value="ARABINOGALACTAN ENDO-BETA-1,4-GALACTANASE A"/>
    <property type="match status" value="1"/>
</dbReference>
<protein>
    <recommendedName>
        <fullName evidence="3 6">Arabinogalactan endo-beta-1,4-galactanase</fullName>
        <ecNumber evidence="3 6">3.2.1.89</ecNumber>
    </recommendedName>
</protein>
<dbReference type="PANTHER" id="PTHR34983">
    <property type="entry name" value="ARABINOGALACTAN ENDO-BETA-1,4-GALACTANASE A"/>
    <property type="match status" value="1"/>
</dbReference>
<reference evidence="8" key="1">
    <citation type="journal article" date="2019" name="Int. J. Syst. Evol. Microbiol.">
        <title>The Global Catalogue of Microorganisms (GCM) 10K type strain sequencing project: providing services to taxonomists for standard genome sequencing and annotation.</title>
        <authorList>
            <consortium name="The Broad Institute Genomics Platform"/>
            <consortium name="The Broad Institute Genome Sequencing Center for Infectious Disease"/>
            <person name="Wu L."/>
            <person name="Ma J."/>
        </authorList>
    </citation>
    <scope>NUCLEOTIDE SEQUENCE [LARGE SCALE GENOMIC DNA]</scope>
    <source>
        <strain evidence="8">CCUG 54939</strain>
    </source>
</reference>
<dbReference type="Gene3D" id="3.20.20.80">
    <property type="entry name" value="Glycosidases"/>
    <property type="match status" value="1"/>
</dbReference>
<dbReference type="RefSeq" id="WP_377149798.1">
    <property type="nucleotide sequence ID" value="NZ_JBHSAF010000001.1"/>
</dbReference>
<comment type="similarity">
    <text evidence="2 6">Belongs to the glycosyl hydrolase 53 family.</text>
</comment>
<organism evidence="7 8">
    <name type="scientific">Pseudaeromonas sharmana</name>
    <dbReference type="NCBI Taxonomy" id="328412"/>
    <lineage>
        <taxon>Bacteria</taxon>
        <taxon>Pseudomonadati</taxon>
        <taxon>Pseudomonadota</taxon>
        <taxon>Gammaproteobacteria</taxon>
        <taxon>Aeromonadales</taxon>
        <taxon>Aeromonadaceae</taxon>
        <taxon>Pseudaeromonas</taxon>
    </lineage>
</organism>
<accession>A0ABV8CJ71</accession>
<dbReference type="EC" id="3.2.1.89" evidence="3 6"/>
<sequence length="356" mass="38729">MRRPWIMAGLALGLLITPPAGALIRGADISALPQLEAAGARFADDQGAADLLAILQRNGISAVRLRVWNPHNPAGDSSPAQVVAMARRAQALGLDVMIDFHYSDGWADPGKQVIPLAWQGMTVPQMTQALATFTQETMLQLQQAGVTPKWVQLGNEITNGMLWPDGRVPEWDNLAGFLRAGGAAVKAVFPDSQLILHLDCGGDNATARRWLDAITERQVRFDIIGLSYYPLWHGAMTQLVSNLASLQARYHKPLMVVETAYPWTRQNGDREPNIYTHTGVETEPMTPQGQAAFLLRLNQALAAVPGTQAVFYWAPEWIPTPHGGRYAVTGWDNVTLFDFDGRALPGLAAFGHGSAP</sequence>
<dbReference type="InterPro" id="IPR017853">
    <property type="entry name" value="GH"/>
</dbReference>
<dbReference type="Proteomes" id="UP001595692">
    <property type="component" value="Unassembled WGS sequence"/>
</dbReference>
<dbReference type="SUPFAM" id="SSF51445">
    <property type="entry name" value="(Trans)glycosidases"/>
    <property type="match status" value="1"/>
</dbReference>
<evidence type="ECO:0000256" key="2">
    <source>
        <dbReference type="ARBA" id="ARBA00010687"/>
    </source>
</evidence>
<evidence type="ECO:0000313" key="7">
    <source>
        <dbReference type="EMBL" id="MFC3911944.1"/>
    </source>
</evidence>
<comment type="catalytic activity">
    <reaction evidence="1 6">
        <text>The enzyme specifically hydrolyzes (1-&gt;4)-beta-D-galactosidic linkages in type I arabinogalactans.</text>
        <dbReference type="EC" id="3.2.1.89"/>
    </reaction>
</comment>
<dbReference type="Pfam" id="PF07745">
    <property type="entry name" value="Glyco_hydro_53"/>
    <property type="match status" value="1"/>
</dbReference>
<keyword evidence="8" id="KW-1185">Reference proteome</keyword>
<evidence type="ECO:0000256" key="5">
    <source>
        <dbReference type="ARBA" id="ARBA00023295"/>
    </source>
</evidence>
<evidence type="ECO:0000256" key="3">
    <source>
        <dbReference type="ARBA" id="ARBA00012556"/>
    </source>
</evidence>
<evidence type="ECO:0000256" key="1">
    <source>
        <dbReference type="ARBA" id="ARBA00001695"/>
    </source>
</evidence>